<reference evidence="4 5" key="2">
    <citation type="journal article" date="2021" name="Int. J. Syst. Evol. Microbiol.">
        <title>Isolation and Polyphasic Characterization of Desulfuromonas versatilis sp. Nov., an Electrogenic Bacteria Capable of Versatile Metabolism Isolated from a Graphene Oxide-Reducing Enrichment Culture.</title>
        <authorList>
            <person name="Xie L."/>
            <person name="Yoshida N."/>
            <person name="Ishii S."/>
            <person name="Meng L."/>
        </authorList>
    </citation>
    <scope>NUCLEOTIDE SEQUENCE [LARGE SCALE GENOMIC DNA]</scope>
    <source>
        <strain evidence="4 5">NIT-T3</strain>
    </source>
</reference>
<dbReference type="InterPro" id="IPR018392">
    <property type="entry name" value="LysM"/>
</dbReference>
<organism evidence="4 5">
    <name type="scientific">Desulfuromonas versatilis</name>
    <dbReference type="NCBI Taxonomy" id="2802975"/>
    <lineage>
        <taxon>Bacteria</taxon>
        <taxon>Pseudomonadati</taxon>
        <taxon>Thermodesulfobacteriota</taxon>
        <taxon>Desulfuromonadia</taxon>
        <taxon>Desulfuromonadales</taxon>
        <taxon>Desulfuromonadaceae</taxon>
        <taxon>Desulfuromonas</taxon>
    </lineage>
</organism>
<dbReference type="RefSeq" id="WP_225911665.1">
    <property type="nucleotide sequence ID" value="NZ_AP024355.1"/>
</dbReference>
<dbReference type="CDD" id="cd00118">
    <property type="entry name" value="LysM"/>
    <property type="match status" value="1"/>
</dbReference>
<dbReference type="CDD" id="cd16894">
    <property type="entry name" value="MltD-like"/>
    <property type="match status" value="1"/>
</dbReference>
<dbReference type="Pfam" id="PF01476">
    <property type="entry name" value="LysM"/>
    <property type="match status" value="1"/>
</dbReference>
<dbReference type="SUPFAM" id="SSF53955">
    <property type="entry name" value="Lysozyme-like"/>
    <property type="match status" value="1"/>
</dbReference>
<evidence type="ECO:0000313" key="5">
    <source>
        <dbReference type="Proteomes" id="UP001319827"/>
    </source>
</evidence>
<dbReference type="InterPro" id="IPR008258">
    <property type="entry name" value="Transglycosylase_SLT_dom_1"/>
</dbReference>
<accession>A0ABM8HWB1</accession>
<feature type="signal peptide" evidence="2">
    <location>
        <begin position="1"/>
        <end position="29"/>
    </location>
</feature>
<keyword evidence="2" id="KW-0732">Signal</keyword>
<protein>
    <recommendedName>
        <fullName evidence="3">LysM domain-containing protein</fullName>
    </recommendedName>
</protein>
<dbReference type="PANTHER" id="PTHR37423">
    <property type="entry name" value="SOLUBLE LYTIC MUREIN TRANSGLYCOSYLASE-RELATED"/>
    <property type="match status" value="1"/>
</dbReference>
<dbReference type="Pfam" id="PF01464">
    <property type="entry name" value="SLT"/>
    <property type="match status" value="1"/>
</dbReference>
<dbReference type="InterPro" id="IPR023346">
    <property type="entry name" value="Lysozyme-like_dom_sf"/>
</dbReference>
<dbReference type="Proteomes" id="UP001319827">
    <property type="component" value="Chromosome"/>
</dbReference>
<dbReference type="InterPro" id="IPR036779">
    <property type="entry name" value="LysM_dom_sf"/>
</dbReference>
<name>A0ABM8HWB1_9BACT</name>
<dbReference type="SMART" id="SM00257">
    <property type="entry name" value="LysM"/>
    <property type="match status" value="2"/>
</dbReference>
<evidence type="ECO:0000259" key="3">
    <source>
        <dbReference type="PROSITE" id="PS51782"/>
    </source>
</evidence>
<dbReference type="PROSITE" id="PS51782">
    <property type="entry name" value="LYSM"/>
    <property type="match status" value="1"/>
</dbReference>
<dbReference type="SUPFAM" id="SSF54106">
    <property type="entry name" value="LysM domain"/>
    <property type="match status" value="1"/>
</dbReference>
<dbReference type="EMBL" id="AP024355">
    <property type="protein sequence ID" value="BCR04853.1"/>
    <property type="molecule type" value="Genomic_DNA"/>
</dbReference>
<evidence type="ECO:0000256" key="1">
    <source>
        <dbReference type="ARBA" id="ARBA00007734"/>
    </source>
</evidence>
<dbReference type="Gene3D" id="1.10.530.10">
    <property type="match status" value="1"/>
</dbReference>
<dbReference type="Gene3D" id="3.10.350.10">
    <property type="entry name" value="LysM domain"/>
    <property type="match status" value="1"/>
</dbReference>
<gene>
    <name evidence="4" type="ORF">DESUT3_19220</name>
</gene>
<feature type="chain" id="PRO_5045782989" description="LysM domain-containing protein" evidence="2">
    <location>
        <begin position="30"/>
        <end position="375"/>
    </location>
</feature>
<feature type="domain" description="LysM" evidence="3">
    <location>
        <begin position="321"/>
        <end position="365"/>
    </location>
</feature>
<keyword evidence="5" id="KW-1185">Reference proteome</keyword>
<sequence>MIKLLKMFCRLWSLGWLAACLLCSAPALAADAKEATPPLLESLRLDKKLDFCGEPVPLDDPEVRERMERELLLSLWDRDQAILWLKRSSRYFPAIEAMLSRAGLPDDLKYIAIAESALQPHVGSPKGAIGYWQFMPDTARRYGLAVNEAIDQRRSLAASTQAAVSYFSELHEKFGSWSLAAAAYNMGEEGLQAEILTQGVRSFYRLYLPLETQRYLFRILSAKLILTQPERYGFHMQEADYYPPDRFATVELTCREETSLTVVAQAARTDFKRIKDLNPELRGHYLAAGTYTLAVPENTPPGFQTRFDQGHQAWSTQRKERIYIVQSGDNLSSIARKFNVPLAAIQIWNRIDLRSPIHPGDRLIIHPAGSGTDKP</sequence>
<evidence type="ECO:0000256" key="2">
    <source>
        <dbReference type="SAM" id="SignalP"/>
    </source>
</evidence>
<dbReference type="PANTHER" id="PTHR37423:SF2">
    <property type="entry name" value="MEMBRANE-BOUND LYTIC MUREIN TRANSGLYCOSYLASE C"/>
    <property type="match status" value="1"/>
</dbReference>
<reference evidence="4 5" key="1">
    <citation type="journal article" date="2016" name="C (Basel)">
        <title>Selective Growth of and Electricity Production by Marine Exoelectrogenic Bacteria in Self-Aggregated Hydrogel of Microbially Reduced Graphene Oxide.</title>
        <authorList>
            <person name="Yoshida N."/>
            <person name="Goto Y."/>
            <person name="Miyata Y."/>
        </authorList>
    </citation>
    <scope>NUCLEOTIDE SEQUENCE [LARGE SCALE GENOMIC DNA]</scope>
    <source>
        <strain evidence="4 5">NIT-T3</strain>
    </source>
</reference>
<proteinExistence type="inferred from homology"/>
<comment type="similarity">
    <text evidence="1">Belongs to the transglycosylase Slt family.</text>
</comment>
<evidence type="ECO:0000313" key="4">
    <source>
        <dbReference type="EMBL" id="BCR04853.1"/>
    </source>
</evidence>